<dbReference type="InterPro" id="IPR017439">
    <property type="entry name" value="Amidohydrolase"/>
</dbReference>
<dbReference type="Gene3D" id="3.30.70.360">
    <property type="match status" value="1"/>
</dbReference>
<dbReference type="SUPFAM" id="SSF53187">
    <property type="entry name" value="Zn-dependent exopeptidases"/>
    <property type="match status" value="1"/>
</dbReference>
<reference evidence="3 4" key="1">
    <citation type="submission" date="2024-02" db="EMBL/GenBank/DDBJ databases">
        <title>Roseibium algae sp. nov., isolated from marine alga (Grateloupia sp.), showing potential in myo-inositol conversion.</title>
        <authorList>
            <person name="Wang Y."/>
        </authorList>
    </citation>
    <scope>NUCLEOTIDE SEQUENCE [LARGE SCALE GENOMIC DNA]</scope>
    <source>
        <strain evidence="3 4">H3510</strain>
    </source>
</reference>
<dbReference type="PANTHER" id="PTHR11014">
    <property type="entry name" value="PEPTIDASE M20 FAMILY MEMBER"/>
    <property type="match status" value="1"/>
</dbReference>
<evidence type="ECO:0000313" key="3">
    <source>
        <dbReference type="EMBL" id="MEJ8473777.1"/>
    </source>
</evidence>
<evidence type="ECO:0000259" key="2">
    <source>
        <dbReference type="Pfam" id="PF07687"/>
    </source>
</evidence>
<evidence type="ECO:0000256" key="1">
    <source>
        <dbReference type="ARBA" id="ARBA00022801"/>
    </source>
</evidence>
<keyword evidence="4" id="KW-1185">Reference proteome</keyword>
<dbReference type="PANTHER" id="PTHR11014:SF63">
    <property type="entry name" value="METALLOPEPTIDASE, PUTATIVE (AFU_ORTHOLOGUE AFUA_6G09600)-RELATED"/>
    <property type="match status" value="1"/>
</dbReference>
<dbReference type="InterPro" id="IPR002933">
    <property type="entry name" value="Peptidase_M20"/>
</dbReference>
<feature type="domain" description="Peptidase M20 dimerisation" evidence="2">
    <location>
        <begin position="192"/>
        <end position="288"/>
    </location>
</feature>
<dbReference type="InterPro" id="IPR036264">
    <property type="entry name" value="Bact_exopeptidase_dim_dom"/>
</dbReference>
<keyword evidence="1" id="KW-0378">Hydrolase</keyword>
<dbReference type="Pfam" id="PF01546">
    <property type="entry name" value="Peptidase_M20"/>
    <property type="match status" value="1"/>
</dbReference>
<dbReference type="EMBL" id="JBAKIA010000004">
    <property type="protein sequence ID" value="MEJ8473777.1"/>
    <property type="molecule type" value="Genomic_DNA"/>
</dbReference>
<organism evidence="3 4">
    <name type="scientific">Roseibium algae</name>
    <dbReference type="NCBI Taxonomy" id="3123038"/>
    <lineage>
        <taxon>Bacteria</taxon>
        <taxon>Pseudomonadati</taxon>
        <taxon>Pseudomonadota</taxon>
        <taxon>Alphaproteobacteria</taxon>
        <taxon>Hyphomicrobiales</taxon>
        <taxon>Stappiaceae</taxon>
        <taxon>Roseibium</taxon>
    </lineage>
</organism>
<dbReference type="SUPFAM" id="SSF55031">
    <property type="entry name" value="Bacterial exopeptidase dimerisation domain"/>
    <property type="match status" value="1"/>
</dbReference>
<dbReference type="CDD" id="cd03886">
    <property type="entry name" value="M20_Acy1"/>
    <property type="match status" value="1"/>
</dbReference>
<comment type="caution">
    <text evidence="3">The sequence shown here is derived from an EMBL/GenBank/DDBJ whole genome shotgun (WGS) entry which is preliminary data.</text>
</comment>
<dbReference type="Gene3D" id="3.40.630.10">
    <property type="entry name" value="Zn peptidases"/>
    <property type="match status" value="1"/>
</dbReference>
<protein>
    <submittedName>
        <fullName evidence="3">M20 family metallopeptidase</fullName>
    </submittedName>
</protein>
<proteinExistence type="predicted"/>
<dbReference type="Proteomes" id="UP001385499">
    <property type="component" value="Unassembled WGS sequence"/>
</dbReference>
<name>A0ABU8THZ4_9HYPH</name>
<accession>A0ABU8THZ4</accession>
<sequence>MHGANDIGPVIDDLVSANEPRLIAIRRDIHTHPEIGFETIRTAGIVVDELRALGLDPQTGVGRTGVVAEIDGDAPGPCLILRADMDALPIHEQTGLPFSSSVPGKMHACGHDVHTASLLGAAAALVKLAPRMRGRVRLVFQPAEETQESGARAMIEDGAADGADMAIAFHNMPQLPAGQLQLVRGASTASSDEFKVTLHGLSGHAASPHLANDPIVGAASLIMQLQTIVSRSMDPTDPIVLTIGHIQGGHTQNIIPDSCAFEGTVRCRSAAARDMAEDTMRRMCEQGAASMGLEAEVDYARGVPALQNDDRIVDTALQALTQQFGKEPSIEKDINFGAEDFSLFSERLPSIQLHVGSGQPGRDDRLHNSDYQPDEISIGQSARALTGLALALLS</sequence>
<evidence type="ECO:0000313" key="4">
    <source>
        <dbReference type="Proteomes" id="UP001385499"/>
    </source>
</evidence>
<dbReference type="Pfam" id="PF07687">
    <property type="entry name" value="M20_dimer"/>
    <property type="match status" value="1"/>
</dbReference>
<dbReference type="RefSeq" id="WP_340273438.1">
    <property type="nucleotide sequence ID" value="NZ_JBAKIA010000004.1"/>
</dbReference>
<dbReference type="InterPro" id="IPR011650">
    <property type="entry name" value="Peptidase_M20_dimer"/>
</dbReference>
<dbReference type="NCBIfam" id="TIGR01891">
    <property type="entry name" value="amidohydrolases"/>
    <property type="match status" value="1"/>
</dbReference>
<gene>
    <name evidence="3" type="ORF">V6575_06745</name>
</gene>
<dbReference type="PIRSF" id="PIRSF005962">
    <property type="entry name" value="Pept_M20D_amidohydro"/>
    <property type="match status" value="1"/>
</dbReference>